<sequence length="107" mass="11010">MMPGAAEGAGAALAEEVEHADAARLAPVLAVGCEGQVPAAVGEAVGHEHPRPAGEGRFAGIQGLLRGGRRGRHDGVRAAEAQEHDRAVRRGDHGSSKTTSQNHLKKL</sequence>
<feature type="compositionally biased region" description="Polar residues" evidence="1">
    <location>
        <begin position="96"/>
        <end position="107"/>
    </location>
</feature>
<dbReference type="Proteomes" id="UP000095767">
    <property type="component" value="Unassembled WGS sequence"/>
</dbReference>
<proteinExistence type="predicted"/>
<evidence type="ECO:0000313" key="2">
    <source>
        <dbReference type="EMBL" id="OEL32209.1"/>
    </source>
</evidence>
<comment type="caution">
    <text evidence="2">The sequence shown here is derived from an EMBL/GenBank/DDBJ whole genome shotgun (WGS) entry which is preliminary data.</text>
</comment>
<protein>
    <submittedName>
        <fullName evidence="2">Uncharacterized protein</fullName>
    </submittedName>
</protein>
<dbReference type="EMBL" id="LWDX02021803">
    <property type="protein sequence ID" value="OEL32209.1"/>
    <property type="molecule type" value="Genomic_DNA"/>
</dbReference>
<gene>
    <name evidence="2" type="ORF">BAE44_0006769</name>
</gene>
<reference evidence="2 3" key="1">
    <citation type="submission" date="2016-09" db="EMBL/GenBank/DDBJ databases">
        <title>The draft genome of Dichanthelium oligosanthes: A C3 panicoid grass species.</title>
        <authorList>
            <person name="Studer A.J."/>
            <person name="Schnable J.C."/>
            <person name="Brutnell T.P."/>
        </authorList>
    </citation>
    <scope>NUCLEOTIDE SEQUENCE [LARGE SCALE GENOMIC DNA]</scope>
    <source>
        <strain evidence="3">cv. Kellogg 1175</strain>
        <tissue evidence="2">Leaf</tissue>
    </source>
</reference>
<keyword evidence="3" id="KW-1185">Reference proteome</keyword>
<accession>A0A1E5W484</accession>
<feature type="region of interest" description="Disordered" evidence="1">
    <location>
        <begin position="43"/>
        <end position="107"/>
    </location>
</feature>
<organism evidence="2 3">
    <name type="scientific">Dichanthelium oligosanthes</name>
    <dbReference type="NCBI Taxonomy" id="888268"/>
    <lineage>
        <taxon>Eukaryota</taxon>
        <taxon>Viridiplantae</taxon>
        <taxon>Streptophyta</taxon>
        <taxon>Embryophyta</taxon>
        <taxon>Tracheophyta</taxon>
        <taxon>Spermatophyta</taxon>
        <taxon>Magnoliopsida</taxon>
        <taxon>Liliopsida</taxon>
        <taxon>Poales</taxon>
        <taxon>Poaceae</taxon>
        <taxon>PACMAD clade</taxon>
        <taxon>Panicoideae</taxon>
        <taxon>Panicodae</taxon>
        <taxon>Paniceae</taxon>
        <taxon>Dichantheliinae</taxon>
        <taxon>Dichanthelium</taxon>
    </lineage>
</organism>
<dbReference type="AlphaFoldDB" id="A0A1E5W484"/>
<feature type="compositionally biased region" description="Basic and acidic residues" evidence="1">
    <location>
        <begin position="45"/>
        <end position="54"/>
    </location>
</feature>
<feature type="compositionally biased region" description="Basic and acidic residues" evidence="1">
    <location>
        <begin position="73"/>
        <end position="95"/>
    </location>
</feature>
<name>A0A1E5W484_9POAL</name>
<evidence type="ECO:0000313" key="3">
    <source>
        <dbReference type="Proteomes" id="UP000095767"/>
    </source>
</evidence>
<evidence type="ECO:0000256" key="1">
    <source>
        <dbReference type="SAM" id="MobiDB-lite"/>
    </source>
</evidence>